<protein>
    <submittedName>
        <fullName evidence="1">Uncharacterized protein</fullName>
    </submittedName>
</protein>
<reference evidence="1 2" key="1">
    <citation type="submission" date="2016-11" db="EMBL/GenBank/DDBJ databases">
        <title>Draft genome of Pseudomonas versuta A4R1.12.</title>
        <authorList>
            <person name="See-Too W.-S."/>
        </authorList>
    </citation>
    <scope>NUCLEOTIDE SEQUENCE [LARGE SCALE GENOMIC DNA]</scope>
    <source>
        <strain evidence="1 2">A4R1.12</strain>
    </source>
</reference>
<dbReference type="AlphaFoldDB" id="A0A853ZRS9"/>
<accession>A0A853ZRS9</accession>
<proteinExistence type="predicted"/>
<evidence type="ECO:0000313" key="2">
    <source>
        <dbReference type="Proteomes" id="UP000185990"/>
    </source>
</evidence>
<dbReference type="RefSeq" id="WP_073510166.1">
    <property type="nucleotide sequence ID" value="NZ_MPJD01000029.1"/>
</dbReference>
<comment type="caution">
    <text evidence="1">The sequence shown here is derived from an EMBL/GenBank/DDBJ whole genome shotgun (WGS) entry which is preliminary data.</text>
</comment>
<organism evidence="1 2">
    <name type="scientific">Pseudomonas versuta</name>
    <dbReference type="NCBI Taxonomy" id="1788301"/>
    <lineage>
        <taxon>Bacteria</taxon>
        <taxon>Pseudomonadati</taxon>
        <taxon>Pseudomonadota</taxon>
        <taxon>Gammaproteobacteria</taxon>
        <taxon>Pseudomonadales</taxon>
        <taxon>Pseudomonadaceae</taxon>
        <taxon>Pseudomonas</taxon>
    </lineage>
</organism>
<dbReference type="Gene3D" id="1.20.1600.10">
    <property type="entry name" value="Outer membrane efflux proteins (OEP)"/>
    <property type="match status" value="1"/>
</dbReference>
<evidence type="ECO:0000313" key="1">
    <source>
        <dbReference type="EMBL" id="OKA19445.1"/>
    </source>
</evidence>
<gene>
    <name evidence="1" type="ORF">BOH74_17665</name>
</gene>
<dbReference type="Proteomes" id="UP000185990">
    <property type="component" value="Unassembled WGS sequence"/>
</dbReference>
<sequence length="68" mass="7608">MHWPAVRFNALVEEALHANPDVSAAQAALRQTNERVFADQASLFMVPAMYMFIGATHQQDVVRPQALQ</sequence>
<name>A0A853ZRS9_9PSED</name>
<dbReference type="EMBL" id="MPJD01000029">
    <property type="protein sequence ID" value="OKA19445.1"/>
    <property type="molecule type" value="Genomic_DNA"/>
</dbReference>